<organism evidence="2 3">
    <name type="scientific">Cylicostephanus goldi</name>
    <name type="common">Nematode worm</name>
    <dbReference type="NCBI Taxonomy" id="71465"/>
    <lineage>
        <taxon>Eukaryota</taxon>
        <taxon>Metazoa</taxon>
        <taxon>Ecdysozoa</taxon>
        <taxon>Nematoda</taxon>
        <taxon>Chromadorea</taxon>
        <taxon>Rhabditida</taxon>
        <taxon>Rhabditina</taxon>
        <taxon>Rhabditomorpha</taxon>
        <taxon>Strongyloidea</taxon>
        <taxon>Strongylidae</taxon>
        <taxon>Cylicostephanus</taxon>
    </lineage>
</organism>
<name>A0A3P6TIN9_CYLGO</name>
<dbReference type="Proteomes" id="UP000271889">
    <property type="component" value="Unassembled WGS sequence"/>
</dbReference>
<evidence type="ECO:0000256" key="1">
    <source>
        <dbReference type="SAM" id="MobiDB-lite"/>
    </source>
</evidence>
<protein>
    <submittedName>
        <fullName evidence="2">Uncharacterized protein</fullName>
    </submittedName>
</protein>
<evidence type="ECO:0000313" key="3">
    <source>
        <dbReference type="Proteomes" id="UP000271889"/>
    </source>
</evidence>
<feature type="region of interest" description="Disordered" evidence="1">
    <location>
        <begin position="68"/>
        <end position="93"/>
    </location>
</feature>
<accession>A0A3P6TIN9</accession>
<sequence>MKINADRVWRRMILSKFSENICATVYRRKYMVITSMLRIFSMINDGLFPTTFRSSNYQDTSVDYPEWEAKRGSVEQSPSPASGNHHLQIADMQ</sequence>
<dbReference type="AlphaFoldDB" id="A0A3P6TIN9"/>
<keyword evidence="3" id="KW-1185">Reference proteome</keyword>
<evidence type="ECO:0000313" key="2">
    <source>
        <dbReference type="EMBL" id="VDK85017.1"/>
    </source>
</evidence>
<dbReference type="EMBL" id="UYRV01030683">
    <property type="protein sequence ID" value="VDK85017.1"/>
    <property type="molecule type" value="Genomic_DNA"/>
</dbReference>
<proteinExistence type="predicted"/>
<gene>
    <name evidence="2" type="ORF">CGOC_LOCUS8387</name>
</gene>
<reference evidence="2 3" key="1">
    <citation type="submission" date="2018-11" db="EMBL/GenBank/DDBJ databases">
        <authorList>
            <consortium name="Pathogen Informatics"/>
        </authorList>
    </citation>
    <scope>NUCLEOTIDE SEQUENCE [LARGE SCALE GENOMIC DNA]</scope>
</reference>